<dbReference type="EMBL" id="JAVRAF010000007">
    <property type="protein sequence ID" value="MDX8304444.1"/>
    <property type="molecule type" value="Genomic_DNA"/>
</dbReference>
<keyword evidence="4 5" id="KW-0472">Membrane</keyword>
<feature type="transmembrane region" description="Helical" evidence="5">
    <location>
        <begin position="6"/>
        <end position="39"/>
    </location>
</feature>
<feature type="transmembrane region" description="Helical" evidence="5">
    <location>
        <begin position="217"/>
        <end position="237"/>
    </location>
</feature>
<evidence type="ECO:0000313" key="6">
    <source>
        <dbReference type="EMBL" id="MDX8304444.1"/>
    </source>
</evidence>
<feature type="transmembrane region" description="Helical" evidence="5">
    <location>
        <begin position="88"/>
        <end position="106"/>
    </location>
</feature>
<name>A0AAW9FGE7_9HYPH</name>
<dbReference type="GO" id="GO:0005886">
    <property type="term" value="C:plasma membrane"/>
    <property type="evidence" value="ECO:0007669"/>
    <property type="project" value="UniProtKB-SubCell"/>
</dbReference>
<evidence type="ECO:0000256" key="5">
    <source>
        <dbReference type="RuleBase" id="RU363041"/>
    </source>
</evidence>
<dbReference type="RefSeq" id="WP_320203180.1">
    <property type="nucleotide sequence ID" value="NZ_CP192782.1"/>
</dbReference>
<dbReference type="PANTHER" id="PTHR43483">
    <property type="entry name" value="MEMBRANE TRANSPORTER PROTEIN HI_0806-RELATED"/>
    <property type="match status" value="1"/>
</dbReference>
<evidence type="ECO:0000256" key="3">
    <source>
        <dbReference type="ARBA" id="ARBA00022989"/>
    </source>
</evidence>
<dbReference type="Pfam" id="PF01925">
    <property type="entry name" value="TauE"/>
    <property type="match status" value="1"/>
</dbReference>
<feature type="transmembrane region" description="Helical" evidence="5">
    <location>
        <begin position="249"/>
        <end position="266"/>
    </location>
</feature>
<feature type="transmembrane region" description="Helical" evidence="5">
    <location>
        <begin position="181"/>
        <end position="205"/>
    </location>
</feature>
<reference evidence="6" key="1">
    <citation type="journal article" date="2023" name="Phytobiomes J">
        <title>Deciphering the key players within the bacterial microbiota associated with aerial crown gall tumors on rhododendron: Insights into the gallobiome.</title>
        <authorList>
            <person name="Kuzmanovic N."/>
            <person name="Nesme J."/>
            <person name="Wolf J."/>
            <person name="Neumann-Schaal M."/>
            <person name="Petersen J."/>
            <person name="Fernandez-Gnecco G."/>
            <person name="Sproeer C."/>
            <person name="Bunk B."/>
            <person name="Overmann J."/>
            <person name="Sorensen S.J."/>
            <person name="Idczak E."/>
            <person name="Smalla K."/>
        </authorList>
    </citation>
    <scope>NUCLEOTIDE SEQUENCE</scope>
    <source>
        <strain evidence="6">Rho-11.1</strain>
    </source>
</reference>
<keyword evidence="2 5" id="KW-0812">Transmembrane</keyword>
<feature type="transmembrane region" description="Helical" evidence="5">
    <location>
        <begin position="145"/>
        <end position="169"/>
    </location>
</feature>
<sequence>MVDYALLLLLIAATGAVAGLIAGMLGIGGGVVIVPALYYVFEGLGYESDKLMQVCVATSCGTIIFNSLRSVSMHGKRGAVDWSVLKLWGPAIATGALLGSIGASSLRSANLSILFGVIGIALSGYMMISRPYWRLSEQLPGKAAASAYGAVIGLFSSMMGIGGGSFGVPAVTLHGVSIQRAVATSSGFGLIISLPAFFAFLASGWSVEGLPPGTAGFVNLPALVLIVAFSTLTVPVGVRLAHHLPAARLKIIFAAVITLTSANMLIKGLGGL</sequence>
<dbReference type="AlphaFoldDB" id="A0AAW9FGE7"/>
<evidence type="ECO:0000256" key="4">
    <source>
        <dbReference type="ARBA" id="ARBA00023136"/>
    </source>
</evidence>
<dbReference type="InterPro" id="IPR002781">
    <property type="entry name" value="TM_pro_TauE-like"/>
</dbReference>
<protein>
    <recommendedName>
        <fullName evidence="5">Probable membrane transporter protein</fullName>
    </recommendedName>
</protein>
<accession>A0AAW9FGE7</accession>
<dbReference type="PANTHER" id="PTHR43483:SF3">
    <property type="entry name" value="MEMBRANE TRANSPORTER PROTEIN HI_0806-RELATED"/>
    <property type="match status" value="1"/>
</dbReference>
<gene>
    <name evidence="6" type="ORF">RMR22_19470</name>
</gene>
<proteinExistence type="inferred from homology"/>
<comment type="subcellular location">
    <subcellularLocation>
        <location evidence="5">Cell membrane</location>
        <topology evidence="5">Multi-pass membrane protein</topology>
    </subcellularLocation>
    <subcellularLocation>
        <location evidence="1">Membrane</location>
        <topology evidence="1">Multi-pass membrane protein</topology>
    </subcellularLocation>
</comment>
<comment type="caution">
    <text evidence="6">The sequence shown here is derived from an EMBL/GenBank/DDBJ whole genome shotgun (WGS) entry which is preliminary data.</text>
</comment>
<feature type="transmembrane region" description="Helical" evidence="5">
    <location>
        <begin position="113"/>
        <end position="133"/>
    </location>
</feature>
<evidence type="ECO:0000256" key="2">
    <source>
        <dbReference type="ARBA" id="ARBA00022692"/>
    </source>
</evidence>
<comment type="similarity">
    <text evidence="5">Belongs to the 4-toluene sulfonate uptake permease (TSUP) (TC 2.A.102) family.</text>
</comment>
<organism evidence="6">
    <name type="scientific">Agrobacterium rosae</name>
    <dbReference type="NCBI Taxonomy" id="1972867"/>
    <lineage>
        <taxon>Bacteria</taxon>
        <taxon>Pseudomonadati</taxon>
        <taxon>Pseudomonadota</taxon>
        <taxon>Alphaproteobacteria</taxon>
        <taxon>Hyphomicrobiales</taxon>
        <taxon>Rhizobiaceae</taxon>
        <taxon>Rhizobium/Agrobacterium group</taxon>
        <taxon>Agrobacterium</taxon>
    </lineage>
</organism>
<keyword evidence="3 5" id="KW-1133">Transmembrane helix</keyword>
<keyword evidence="5" id="KW-1003">Cell membrane</keyword>
<evidence type="ECO:0000256" key="1">
    <source>
        <dbReference type="ARBA" id="ARBA00004141"/>
    </source>
</evidence>